<dbReference type="CDD" id="cd17574">
    <property type="entry name" value="REC_OmpR"/>
    <property type="match status" value="1"/>
</dbReference>
<dbReference type="Pfam" id="PF00486">
    <property type="entry name" value="Trans_reg_C"/>
    <property type="match status" value="1"/>
</dbReference>
<dbReference type="Gene3D" id="6.10.250.690">
    <property type="match status" value="1"/>
</dbReference>
<dbReference type="EMBL" id="AGCN01000002">
    <property type="protein sequence ID" value="EHN62757.1"/>
    <property type="molecule type" value="Genomic_DNA"/>
</dbReference>
<keyword evidence="12" id="KW-1185">Reference proteome</keyword>
<dbReference type="SMART" id="SM00448">
    <property type="entry name" value="REC"/>
    <property type="match status" value="1"/>
</dbReference>
<keyword evidence="4" id="KW-0805">Transcription regulation</keyword>
<name>A0AB72ZCZ5_LISIO</name>
<evidence type="ECO:0000256" key="8">
    <source>
        <dbReference type="PROSITE-ProRule" id="PRU01091"/>
    </source>
</evidence>
<feature type="modified residue" description="4-aspartylphosphate" evidence="7">
    <location>
        <position position="59"/>
    </location>
</feature>
<dbReference type="InterPro" id="IPR036388">
    <property type="entry name" value="WH-like_DNA-bd_sf"/>
</dbReference>
<dbReference type="GO" id="GO:0000156">
    <property type="term" value="F:phosphorelay response regulator activity"/>
    <property type="evidence" value="ECO:0007669"/>
    <property type="project" value="TreeGrafter"/>
</dbReference>
<keyword evidence="5 8" id="KW-0238">DNA-binding</keyword>
<evidence type="ECO:0000313" key="12">
    <source>
        <dbReference type="Proteomes" id="UP000003597"/>
    </source>
</evidence>
<dbReference type="InterPro" id="IPR039420">
    <property type="entry name" value="WalR-like"/>
</dbReference>
<protein>
    <submittedName>
        <fullName evidence="11">Response regulator receiver domain protein</fullName>
    </submittedName>
</protein>
<evidence type="ECO:0000256" key="2">
    <source>
        <dbReference type="ARBA" id="ARBA00022553"/>
    </source>
</evidence>
<feature type="domain" description="OmpR/PhoB-type" evidence="10">
    <location>
        <begin position="138"/>
        <end position="237"/>
    </location>
</feature>
<proteinExistence type="predicted"/>
<dbReference type="SUPFAM" id="SSF52172">
    <property type="entry name" value="CheY-like"/>
    <property type="match status" value="1"/>
</dbReference>
<dbReference type="Gene3D" id="3.40.50.2300">
    <property type="match status" value="1"/>
</dbReference>
<evidence type="ECO:0000313" key="11">
    <source>
        <dbReference type="EMBL" id="EHN62757.1"/>
    </source>
</evidence>
<evidence type="ECO:0000256" key="7">
    <source>
        <dbReference type="PROSITE-ProRule" id="PRU00169"/>
    </source>
</evidence>
<dbReference type="SMART" id="SM00862">
    <property type="entry name" value="Trans_reg_C"/>
    <property type="match status" value="1"/>
</dbReference>
<dbReference type="FunFam" id="1.10.10.10:FF:000018">
    <property type="entry name" value="DNA-binding response regulator ResD"/>
    <property type="match status" value="1"/>
</dbReference>
<dbReference type="PANTHER" id="PTHR48111:SF10">
    <property type="entry name" value="STAGE 0 SPORULATION PROTEIN A HOMOLOG"/>
    <property type="match status" value="1"/>
</dbReference>
<dbReference type="InterPro" id="IPR011006">
    <property type="entry name" value="CheY-like_superfamily"/>
</dbReference>
<dbReference type="Pfam" id="PF00072">
    <property type="entry name" value="Response_reg"/>
    <property type="match status" value="1"/>
</dbReference>
<keyword evidence="6" id="KW-0804">Transcription</keyword>
<accession>A0AB72ZCZ5</accession>
<dbReference type="GO" id="GO:0005829">
    <property type="term" value="C:cytosol"/>
    <property type="evidence" value="ECO:0007669"/>
    <property type="project" value="TreeGrafter"/>
</dbReference>
<evidence type="ECO:0000259" key="10">
    <source>
        <dbReference type="PROSITE" id="PS51755"/>
    </source>
</evidence>
<reference evidence="11 12" key="1">
    <citation type="submission" date="2011-08" db="EMBL/GenBank/DDBJ databases">
        <authorList>
            <person name="Weinstock G."/>
            <person name="Sodergren E."/>
            <person name="Clifton S."/>
            <person name="Fulton L."/>
            <person name="Fulton B."/>
            <person name="Courtney L."/>
            <person name="Fronick C."/>
            <person name="Harrison M."/>
            <person name="Strong C."/>
            <person name="Farmer C."/>
            <person name="Delahaunty K."/>
            <person name="Markovic C."/>
            <person name="Hall O."/>
            <person name="Minx P."/>
            <person name="Tomlinson C."/>
            <person name="Mitreva M."/>
            <person name="Hou S."/>
            <person name="Chen J."/>
            <person name="Wollam A."/>
            <person name="Pepin K.H."/>
            <person name="Johnson M."/>
            <person name="Bhonagiri V."/>
            <person name="Zhang X."/>
            <person name="Suruliraj S."/>
            <person name="Warren W."/>
            <person name="Chinwalla A."/>
            <person name="Mardis E.R."/>
            <person name="Wilson R.K."/>
        </authorList>
    </citation>
    <scope>NUCLEOTIDE SEQUENCE [LARGE SCALE GENOMIC DNA]</scope>
    <source>
        <strain evidence="11 12">ATCC 33091</strain>
    </source>
</reference>
<comment type="subcellular location">
    <subcellularLocation>
        <location evidence="1">Cytoplasm</location>
    </subcellularLocation>
</comment>
<dbReference type="InterPro" id="IPR016032">
    <property type="entry name" value="Sig_transdc_resp-reg_C-effctor"/>
</dbReference>
<dbReference type="PROSITE" id="PS51755">
    <property type="entry name" value="OMPR_PHOB"/>
    <property type="match status" value="1"/>
</dbReference>
<dbReference type="SUPFAM" id="SSF46894">
    <property type="entry name" value="C-terminal effector domain of the bipartite response regulators"/>
    <property type="match status" value="1"/>
</dbReference>
<dbReference type="PROSITE" id="PS50110">
    <property type="entry name" value="RESPONSE_REGULATORY"/>
    <property type="match status" value="1"/>
</dbReference>
<dbReference type="Proteomes" id="UP000003597">
    <property type="component" value="Unassembled WGS sequence"/>
</dbReference>
<gene>
    <name evidence="11" type="ORF">HMPREF0557_00150</name>
</gene>
<evidence type="ECO:0000256" key="6">
    <source>
        <dbReference type="ARBA" id="ARBA00023163"/>
    </source>
</evidence>
<dbReference type="PANTHER" id="PTHR48111">
    <property type="entry name" value="REGULATOR OF RPOS"/>
    <property type="match status" value="1"/>
</dbReference>
<sequence>MERTMSMTTSILIADDDKEIVDLVKLYLQNEGYTIYQAYDGAEVWRLVQEKQPTLVILDIMMPEMNGLEVCRLMRKNGILTPILMLSAKAEDNDKIMGLLTGADDYMVKPFNPLELSVRVKAILRRMQQMSQAEPVSQDKVIIGPIVVDRGLHVVTVGEKELHLTTSEFDILFLLASEPGRVFSSEYIFEKIWQEKALGASKTVMVHISNLRDKLRDAMGGENVIKTIWGVGYKIEI</sequence>
<dbReference type="InterPro" id="IPR001789">
    <property type="entry name" value="Sig_transdc_resp-reg_receiver"/>
</dbReference>
<evidence type="ECO:0000259" key="9">
    <source>
        <dbReference type="PROSITE" id="PS50110"/>
    </source>
</evidence>
<feature type="domain" description="Response regulatory" evidence="9">
    <location>
        <begin position="10"/>
        <end position="124"/>
    </location>
</feature>
<dbReference type="CDD" id="cd00383">
    <property type="entry name" value="trans_reg_C"/>
    <property type="match status" value="1"/>
</dbReference>
<keyword evidence="2 7" id="KW-0597">Phosphoprotein</keyword>
<dbReference type="InterPro" id="IPR001867">
    <property type="entry name" value="OmpR/PhoB-type_DNA-bd"/>
</dbReference>
<evidence type="ECO:0000256" key="4">
    <source>
        <dbReference type="ARBA" id="ARBA00023015"/>
    </source>
</evidence>
<dbReference type="GO" id="GO:0006355">
    <property type="term" value="P:regulation of DNA-templated transcription"/>
    <property type="evidence" value="ECO:0007669"/>
    <property type="project" value="InterPro"/>
</dbReference>
<evidence type="ECO:0000256" key="3">
    <source>
        <dbReference type="ARBA" id="ARBA00023012"/>
    </source>
</evidence>
<dbReference type="AlphaFoldDB" id="A0AB72ZCZ5"/>
<evidence type="ECO:0000256" key="5">
    <source>
        <dbReference type="ARBA" id="ARBA00023125"/>
    </source>
</evidence>
<dbReference type="Gene3D" id="1.10.10.10">
    <property type="entry name" value="Winged helix-like DNA-binding domain superfamily/Winged helix DNA-binding domain"/>
    <property type="match status" value="1"/>
</dbReference>
<organism evidence="11 12">
    <name type="scientific">Listeria innocua ATCC 33091</name>
    <dbReference type="NCBI Taxonomy" id="1002366"/>
    <lineage>
        <taxon>Bacteria</taxon>
        <taxon>Bacillati</taxon>
        <taxon>Bacillota</taxon>
        <taxon>Bacilli</taxon>
        <taxon>Bacillales</taxon>
        <taxon>Listeriaceae</taxon>
        <taxon>Listeria</taxon>
    </lineage>
</organism>
<keyword evidence="3" id="KW-0902">Two-component regulatory system</keyword>
<comment type="caution">
    <text evidence="11">The sequence shown here is derived from an EMBL/GenBank/DDBJ whole genome shotgun (WGS) entry which is preliminary data.</text>
</comment>
<feature type="DNA-binding region" description="OmpR/PhoB-type" evidence="8">
    <location>
        <begin position="138"/>
        <end position="237"/>
    </location>
</feature>
<dbReference type="GO" id="GO:0000976">
    <property type="term" value="F:transcription cis-regulatory region binding"/>
    <property type="evidence" value="ECO:0007669"/>
    <property type="project" value="TreeGrafter"/>
</dbReference>
<evidence type="ECO:0000256" key="1">
    <source>
        <dbReference type="ARBA" id="ARBA00004496"/>
    </source>
</evidence>
<dbReference type="FunFam" id="3.40.50.2300:FF:000001">
    <property type="entry name" value="DNA-binding response regulator PhoB"/>
    <property type="match status" value="1"/>
</dbReference>
<dbReference type="GO" id="GO:0032993">
    <property type="term" value="C:protein-DNA complex"/>
    <property type="evidence" value="ECO:0007669"/>
    <property type="project" value="TreeGrafter"/>
</dbReference>